<name>A0A7J0GE80_9ERIC</name>
<keyword evidence="5" id="KW-0805">Transcription regulation</keyword>
<evidence type="ECO:0000256" key="7">
    <source>
        <dbReference type="ARBA" id="ARBA00023163"/>
    </source>
</evidence>
<feature type="region of interest" description="Disordered" evidence="11">
    <location>
        <begin position="332"/>
        <end position="363"/>
    </location>
</feature>
<keyword evidence="12" id="KW-1133">Transmembrane helix</keyword>
<feature type="region of interest" description="Disordered" evidence="11">
    <location>
        <begin position="531"/>
        <end position="558"/>
    </location>
</feature>
<keyword evidence="12" id="KW-0472">Membrane</keyword>
<dbReference type="SUPFAM" id="SSF103612">
    <property type="entry name" value="SBT domain"/>
    <property type="match status" value="1"/>
</dbReference>
<keyword evidence="4" id="KW-0862">Zinc</keyword>
<comment type="caution">
    <text evidence="14">The sequence shown here is derived from an EMBL/GenBank/DDBJ whole genome shotgun (WGS) entry which is preliminary data.</text>
</comment>
<evidence type="ECO:0000256" key="12">
    <source>
        <dbReference type="SAM" id="Phobius"/>
    </source>
</evidence>
<evidence type="ECO:0000256" key="5">
    <source>
        <dbReference type="ARBA" id="ARBA00023015"/>
    </source>
</evidence>
<evidence type="ECO:0000256" key="8">
    <source>
        <dbReference type="ARBA" id="ARBA00023242"/>
    </source>
</evidence>
<dbReference type="OrthoDB" id="514967at2759"/>
<evidence type="ECO:0000313" key="14">
    <source>
        <dbReference type="EMBL" id="GFZ09117.1"/>
    </source>
</evidence>
<feature type="domain" description="SBP-type" evidence="13">
    <location>
        <begin position="70"/>
        <end position="147"/>
    </location>
</feature>
<gene>
    <name evidence="14" type="ORF">Acr_20g0009250</name>
</gene>
<evidence type="ECO:0000256" key="1">
    <source>
        <dbReference type="ARBA" id="ARBA00004123"/>
    </source>
</evidence>
<evidence type="ECO:0000313" key="15">
    <source>
        <dbReference type="Proteomes" id="UP000585474"/>
    </source>
</evidence>
<sequence length="1002" mass="111410">MEWDLNDWKWDGDLFTATPLNAVPSDCRSRQLFPSGSEGKCTQSYKPRWKNGRRGRVGRRVKLLLLHHTMRWCQVEDCPADLTTAKDYHRRHKVCDMHSKASKALVGKVMQRFCQQCSRFHVLQEFDEGKRSCRRRLAGHNRRRRKTHPESVVNGGSLNDERSSSYVLVSLLRILSNMHTSGSDQMKHQDLLSHLLRNLASLAGSMNGRDSCGLVAGSQDLQNAGTSLGTPEKDPPRPIGLCSTVSAFDWTEMRTSTVNACGGNLQTPPTNPCTAKGSNPATASCPGAAVGRIKLNDIDLNNIYDDTQDCAENMENCGAPLNLRTGSLDHTTRGHQDCLNSSPPQTSGNSGSTSSQSPSTSSGEAQCRMDRIVFKLFGKDPSDFPLVLRRQILDWLSHSPSDIESYIRPGCIILTIYLRLGKSTWKSDLSSSLARLLNASNDSCLENRMVSVSDSAQFLVKGFNLSWPTTRLLCALEGKYLMQESCSEVTEGGDTFIDQDAIQCLRFSCSIPNLTGRGFIETSRRRNGAQILSHRSHPHAEQPLSKGRQVTEMPVGGPASVGEAYRRHNEGQHSLSEVRQATGMPVGGQTSNSEACRRSDECRGNLLKSNRPLTRADRWSNLSWLCRRSDTSDNDRRRSPDDHYSLINVRRRLRTMISVGSFFPFIVTEPDVCSEICMLESAIEVAEIADDVQPESEQIKARNSALDFIHEMGWLLHRSQVKCRLDPTNPDLNLFPFERFSWLMEFSVEHNWCAVVKKVLGILFNGSVDSGVHPSVELALLEMCLLHRAVRRNCRSMVEFLLRYIPDGASNFLFNSDAIGAGGLTPLHIAASRDASESVLDALTNDPGLVGIKAWKGARDSAGLTPNDYACLRGYYSYSRLVQKKIDQKLGNGHVLLDIPGALLQCGNIKQKPIAEVANFHTEKTGMKPIQQQHCRLCEQKMLSYGSSNTTRTSVAIYRPAMLSMVAIAAVCVCVALLFKSSPEVLYIFRPFRWELLKYGPS</sequence>
<dbReference type="SUPFAM" id="SSF48403">
    <property type="entry name" value="Ankyrin repeat"/>
    <property type="match status" value="1"/>
</dbReference>
<keyword evidence="7" id="KW-0804">Transcription</keyword>
<dbReference type="InterPro" id="IPR044817">
    <property type="entry name" value="SBP-like"/>
</dbReference>
<dbReference type="PANTHER" id="PTHR31251">
    <property type="entry name" value="SQUAMOSA PROMOTER-BINDING-LIKE PROTEIN 4"/>
    <property type="match status" value="1"/>
</dbReference>
<dbReference type="Pfam" id="PF03110">
    <property type="entry name" value="SBP"/>
    <property type="match status" value="1"/>
</dbReference>
<evidence type="ECO:0000256" key="6">
    <source>
        <dbReference type="ARBA" id="ARBA00023125"/>
    </source>
</evidence>
<proteinExistence type="predicted"/>
<evidence type="ECO:0000256" key="10">
    <source>
        <dbReference type="PROSITE-ProRule" id="PRU00470"/>
    </source>
</evidence>
<feature type="transmembrane region" description="Helical" evidence="12">
    <location>
        <begin position="957"/>
        <end position="979"/>
    </location>
</feature>
<dbReference type="InterPro" id="IPR036770">
    <property type="entry name" value="Ankyrin_rpt-contain_sf"/>
</dbReference>
<dbReference type="Gene3D" id="1.25.40.20">
    <property type="entry name" value="Ankyrin repeat-containing domain"/>
    <property type="match status" value="1"/>
</dbReference>
<evidence type="ECO:0000256" key="2">
    <source>
        <dbReference type="ARBA" id="ARBA00022723"/>
    </source>
</evidence>
<keyword evidence="2" id="KW-0479">Metal-binding</keyword>
<keyword evidence="12" id="KW-0812">Transmembrane</keyword>
<dbReference type="GO" id="GO:0003677">
    <property type="term" value="F:DNA binding"/>
    <property type="evidence" value="ECO:0007669"/>
    <property type="project" value="UniProtKB-KW"/>
</dbReference>
<keyword evidence="6" id="KW-0238">DNA-binding</keyword>
<comment type="subcellular location">
    <subcellularLocation>
        <location evidence="1">Nucleus</location>
    </subcellularLocation>
</comment>
<dbReference type="Proteomes" id="UP000585474">
    <property type="component" value="Unassembled WGS sequence"/>
</dbReference>
<dbReference type="GO" id="GO:0008270">
    <property type="term" value="F:zinc ion binding"/>
    <property type="evidence" value="ECO:0007669"/>
    <property type="project" value="UniProtKB-KW"/>
</dbReference>
<dbReference type="PANTHER" id="PTHR31251:SF86">
    <property type="entry name" value="SQUAMOSA PROMOTER-BINDING-LIKE PROTEIN 1"/>
    <property type="match status" value="1"/>
</dbReference>
<feature type="compositionally biased region" description="Low complexity" evidence="11">
    <location>
        <begin position="340"/>
        <end position="363"/>
    </location>
</feature>
<evidence type="ECO:0000256" key="4">
    <source>
        <dbReference type="ARBA" id="ARBA00022833"/>
    </source>
</evidence>
<evidence type="ECO:0000256" key="11">
    <source>
        <dbReference type="SAM" id="MobiDB-lite"/>
    </source>
</evidence>
<evidence type="ECO:0000256" key="3">
    <source>
        <dbReference type="ARBA" id="ARBA00022771"/>
    </source>
</evidence>
<dbReference type="Gene3D" id="4.10.1100.10">
    <property type="entry name" value="Transcription factor, SBP-box domain"/>
    <property type="match status" value="1"/>
</dbReference>
<dbReference type="AlphaFoldDB" id="A0A7J0GE80"/>
<dbReference type="FunFam" id="4.10.1100.10:FF:000001">
    <property type="entry name" value="Squamosa promoter-binding-like protein 14"/>
    <property type="match status" value="1"/>
</dbReference>
<dbReference type="InterPro" id="IPR004333">
    <property type="entry name" value="SBP_dom"/>
</dbReference>
<keyword evidence="8" id="KW-0539">Nucleus</keyword>
<feature type="region of interest" description="Disordered" evidence="11">
    <location>
        <begin position="137"/>
        <end position="158"/>
    </location>
</feature>
<feature type="compositionally biased region" description="Basic residues" evidence="11">
    <location>
        <begin position="137"/>
        <end position="147"/>
    </location>
</feature>
<dbReference type="InterPro" id="IPR036893">
    <property type="entry name" value="SBP_sf"/>
</dbReference>
<dbReference type="GO" id="GO:0005634">
    <property type="term" value="C:nucleus"/>
    <property type="evidence" value="ECO:0007669"/>
    <property type="project" value="UniProtKB-SubCell"/>
</dbReference>
<reference evidence="14 15" key="1">
    <citation type="submission" date="2019-07" db="EMBL/GenBank/DDBJ databases">
        <title>De Novo Assembly of kiwifruit Actinidia rufa.</title>
        <authorList>
            <person name="Sugita-Konishi S."/>
            <person name="Sato K."/>
            <person name="Mori E."/>
            <person name="Abe Y."/>
            <person name="Kisaki G."/>
            <person name="Hamano K."/>
            <person name="Suezawa K."/>
            <person name="Otani M."/>
            <person name="Fukuda T."/>
            <person name="Manabe T."/>
            <person name="Gomi K."/>
            <person name="Tabuchi M."/>
            <person name="Akimitsu K."/>
            <person name="Kataoka I."/>
        </authorList>
    </citation>
    <scope>NUCLEOTIDE SEQUENCE [LARGE SCALE GENOMIC DNA]</scope>
    <source>
        <strain evidence="15">cv. Fuchu</strain>
    </source>
</reference>
<keyword evidence="15" id="KW-1185">Reference proteome</keyword>
<dbReference type="PROSITE" id="PS51141">
    <property type="entry name" value="ZF_SBP"/>
    <property type="match status" value="1"/>
</dbReference>
<evidence type="ECO:0000259" key="13">
    <source>
        <dbReference type="PROSITE" id="PS51141"/>
    </source>
</evidence>
<evidence type="ECO:0000256" key="9">
    <source>
        <dbReference type="ARBA" id="ARBA00056472"/>
    </source>
</evidence>
<dbReference type="EMBL" id="BJWL01000020">
    <property type="protein sequence ID" value="GFZ09117.1"/>
    <property type="molecule type" value="Genomic_DNA"/>
</dbReference>
<comment type="function">
    <text evidence="9">Probable transcriptional factor. Binds to the promoter of the SQUAMOSA gene.</text>
</comment>
<keyword evidence="3 10" id="KW-0863">Zinc-finger</keyword>
<accession>A0A7J0GE80</accession>
<protein>
    <submittedName>
        <fullName evidence="14">Squamosa promoter-binding protein-like 12</fullName>
    </submittedName>
</protein>
<dbReference type="Pfam" id="PF26102">
    <property type="entry name" value="Ig_SPL7"/>
    <property type="match status" value="1"/>
</dbReference>
<organism evidence="14 15">
    <name type="scientific">Actinidia rufa</name>
    <dbReference type="NCBI Taxonomy" id="165716"/>
    <lineage>
        <taxon>Eukaryota</taxon>
        <taxon>Viridiplantae</taxon>
        <taxon>Streptophyta</taxon>
        <taxon>Embryophyta</taxon>
        <taxon>Tracheophyta</taxon>
        <taxon>Spermatophyta</taxon>
        <taxon>Magnoliopsida</taxon>
        <taxon>eudicotyledons</taxon>
        <taxon>Gunneridae</taxon>
        <taxon>Pentapetalae</taxon>
        <taxon>asterids</taxon>
        <taxon>Ericales</taxon>
        <taxon>Actinidiaceae</taxon>
        <taxon>Actinidia</taxon>
    </lineage>
</organism>